<dbReference type="GO" id="GO:0007059">
    <property type="term" value="P:chromosome segregation"/>
    <property type="evidence" value="ECO:0007669"/>
    <property type="project" value="UniProtKB-KW"/>
</dbReference>
<sequence>MNFEVSIDQFNGPLDLMLYLIKDKKLDLFDLNIDDLADQYIAFIDSVRDQKLEVASEYLSELAGLIEYKSKRLLPRDKSELDAKDVEDDENDLVRRLIEYQRYKEVSIELAERYEERSKQFAKPISSRLFKEIKTSLQDSVTYEQTPYDLMNAMMKVMSRFKLAHPQDVSIERAELSVDDVVEDLRKVFQGGVVLSLDHVLSQAPNLQYLLVSFLAVLDMLRIGDLKMSYQDEAVYLKGAI</sequence>
<dbReference type="AlphaFoldDB" id="A0A3S8RN24"/>
<reference evidence="3 4" key="1">
    <citation type="journal article" date="2020" name="Int. J. Syst. Evol. Microbiol.">
        <title>Description of Erysipelothrix piscisicarius sp. nov., an emergent fish pathogen, and assessment of virulence using a tiger barb (Puntigrus tetrazona) infection model.</title>
        <authorList>
            <person name="Pomaranski E.K."/>
            <person name="Griffin M.J."/>
            <person name="Camus A.C."/>
            <person name="Armwood A.R."/>
            <person name="Shelley J."/>
            <person name="Waldbieser G.C."/>
            <person name="LaFrentz B.R."/>
            <person name="Garcia J.C."/>
            <person name="Yanong R."/>
            <person name="Soto E."/>
        </authorList>
    </citation>
    <scope>NUCLEOTIDE SEQUENCE [LARGE SCALE GENOMIC DNA]</scope>
    <source>
        <strain evidence="3 4">15TAL0474</strain>
    </source>
</reference>
<dbReference type="Pfam" id="PF02616">
    <property type="entry name" value="SMC_ScpA"/>
    <property type="match status" value="1"/>
</dbReference>
<gene>
    <name evidence="3" type="ORF">EEI45_05200</name>
</gene>
<keyword evidence="4" id="KW-1185">Reference proteome</keyword>
<protein>
    <recommendedName>
        <fullName evidence="2">Segregation and condensation protein A</fullName>
    </recommendedName>
</protein>
<dbReference type="InterPro" id="IPR003768">
    <property type="entry name" value="ScpA"/>
</dbReference>
<dbReference type="PANTHER" id="PTHR33969">
    <property type="entry name" value="SEGREGATION AND CONDENSATION PROTEIN A"/>
    <property type="match status" value="1"/>
</dbReference>
<evidence type="ECO:0000256" key="2">
    <source>
        <dbReference type="ARBA" id="ARBA00044777"/>
    </source>
</evidence>
<organism evidence="3 4">
    <name type="scientific">Erysipelothrix piscisicarius</name>
    <dbReference type="NCBI Taxonomy" id="2485784"/>
    <lineage>
        <taxon>Bacteria</taxon>
        <taxon>Bacillati</taxon>
        <taxon>Bacillota</taxon>
        <taxon>Erysipelotrichia</taxon>
        <taxon>Erysipelotrichales</taxon>
        <taxon>Erysipelotrichaceae</taxon>
        <taxon>Erysipelothrix</taxon>
    </lineage>
</organism>
<dbReference type="KEGG" id="eri:EEI45_05200"/>
<name>A0A3S8RN24_9FIRM</name>
<evidence type="ECO:0000313" key="4">
    <source>
        <dbReference type="Proteomes" id="UP000278804"/>
    </source>
</evidence>
<dbReference type="EMBL" id="CP034234">
    <property type="protein sequence ID" value="AZK44223.1"/>
    <property type="molecule type" value="Genomic_DNA"/>
</dbReference>
<dbReference type="PANTHER" id="PTHR33969:SF2">
    <property type="entry name" value="SEGREGATION AND CONDENSATION PROTEIN A"/>
    <property type="match status" value="1"/>
</dbReference>
<dbReference type="Proteomes" id="UP000278804">
    <property type="component" value="Chromosome"/>
</dbReference>
<dbReference type="Gene3D" id="6.10.250.2410">
    <property type="match status" value="1"/>
</dbReference>
<keyword evidence="1" id="KW-0159">Chromosome partition</keyword>
<accession>A0A3S8RN24</accession>
<dbReference type="RefSeq" id="WP_125164400.1">
    <property type="nucleotide sequence ID" value="NZ_CP034234.1"/>
</dbReference>
<evidence type="ECO:0000313" key="3">
    <source>
        <dbReference type="EMBL" id="AZK44223.1"/>
    </source>
</evidence>
<proteinExistence type="predicted"/>
<evidence type="ECO:0000256" key="1">
    <source>
        <dbReference type="ARBA" id="ARBA00022829"/>
    </source>
</evidence>